<reference evidence="1 2" key="1">
    <citation type="submission" date="2018-03" db="EMBL/GenBank/DDBJ databases">
        <title>Genomic Encyclopedia of Archaeal and Bacterial Type Strains, Phase II (KMG-II): from individual species to whole genera.</title>
        <authorList>
            <person name="Goeker M."/>
        </authorList>
    </citation>
    <scope>NUCLEOTIDE SEQUENCE [LARGE SCALE GENOMIC DNA]</scope>
    <source>
        <strain evidence="1 2">DSM 28354</strain>
    </source>
</reference>
<gene>
    <name evidence="1" type="ORF">CLV58_109118</name>
</gene>
<protein>
    <submittedName>
        <fullName evidence="1">Uncharacterized protein</fullName>
    </submittedName>
</protein>
<dbReference type="AlphaFoldDB" id="A0A2T0SY93"/>
<accession>A0A2T0SY93</accession>
<name>A0A2T0SY93_9BACT</name>
<dbReference type="RefSeq" id="WP_106138123.1">
    <property type="nucleotide sequence ID" value="NZ_PVTE01000009.1"/>
</dbReference>
<evidence type="ECO:0000313" key="2">
    <source>
        <dbReference type="Proteomes" id="UP000238375"/>
    </source>
</evidence>
<dbReference type="EMBL" id="PVTE01000009">
    <property type="protein sequence ID" value="PRY38391.1"/>
    <property type="molecule type" value="Genomic_DNA"/>
</dbReference>
<sequence>MNYTLKRLDNYPDSDDYQEVVWEGFMPFDILKGHDNVPRDTGIKTIRKKHWWVCPRTKSSQWDVQSVSAWIKDIPTKEFKKLDQAVEFCHTWYRAYLQEQLSKL</sequence>
<comment type="caution">
    <text evidence="1">The sequence shown here is derived from an EMBL/GenBank/DDBJ whole genome shotgun (WGS) entry which is preliminary data.</text>
</comment>
<organism evidence="1 2">
    <name type="scientific">Spirosoma oryzae</name>
    <dbReference type="NCBI Taxonomy" id="1469603"/>
    <lineage>
        <taxon>Bacteria</taxon>
        <taxon>Pseudomonadati</taxon>
        <taxon>Bacteroidota</taxon>
        <taxon>Cytophagia</taxon>
        <taxon>Cytophagales</taxon>
        <taxon>Cytophagaceae</taxon>
        <taxon>Spirosoma</taxon>
    </lineage>
</organism>
<dbReference type="Proteomes" id="UP000238375">
    <property type="component" value="Unassembled WGS sequence"/>
</dbReference>
<evidence type="ECO:0000313" key="1">
    <source>
        <dbReference type="EMBL" id="PRY38391.1"/>
    </source>
</evidence>
<keyword evidence="2" id="KW-1185">Reference proteome</keyword>
<proteinExistence type="predicted"/>